<dbReference type="EC" id="4.4.1.13" evidence="2"/>
<feature type="domain" description="Aminotransferase class I/classII large" evidence="6">
    <location>
        <begin position="37"/>
        <end position="374"/>
    </location>
</feature>
<reference evidence="7 8" key="1">
    <citation type="submission" date="2019-01" db="EMBL/GenBank/DDBJ databases">
        <authorList>
            <person name="Chen W.-M."/>
        </authorList>
    </citation>
    <scope>NUCLEOTIDE SEQUENCE [LARGE SCALE GENOMIC DNA]</scope>
    <source>
        <strain evidence="7 8">FSY-15</strain>
    </source>
</reference>
<accession>A0A437PWM8</accession>
<dbReference type="OrthoDB" id="9802872at2"/>
<dbReference type="InterPro" id="IPR015421">
    <property type="entry name" value="PyrdxlP-dep_Trfase_major"/>
</dbReference>
<dbReference type="RefSeq" id="WP_127802204.1">
    <property type="nucleotide sequence ID" value="NZ_SACY01000001.1"/>
</dbReference>
<keyword evidence="7" id="KW-0032">Aminotransferase</keyword>
<proteinExistence type="inferred from homology"/>
<evidence type="ECO:0000256" key="3">
    <source>
        <dbReference type="ARBA" id="ARBA00022898"/>
    </source>
</evidence>
<evidence type="ECO:0000313" key="7">
    <source>
        <dbReference type="EMBL" id="RVU26653.1"/>
    </source>
</evidence>
<dbReference type="PANTHER" id="PTHR43525">
    <property type="entry name" value="PROTEIN MALY"/>
    <property type="match status" value="1"/>
</dbReference>
<evidence type="ECO:0000256" key="4">
    <source>
        <dbReference type="ARBA" id="ARBA00023239"/>
    </source>
</evidence>
<evidence type="ECO:0000256" key="5">
    <source>
        <dbReference type="ARBA" id="ARBA00037974"/>
    </source>
</evidence>
<dbReference type="PANTHER" id="PTHR43525:SF1">
    <property type="entry name" value="PROTEIN MALY"/>
    <property type="match status" value="1"/>
</dbReference>
<dbReference type="GO" id="GO:0030170">
    <property type="term" value="F:pyridoxal phosphate binding"/>
    <property type="evidence" value="ECO:0007669"/>
    <property type="project" value="InterPro"/>
</dbReference>
<dbReference type="EMBL" id="SACY01000001">
    <property type="protein sequence ID" value="RVU26653.1"/>
    <property type="molecule type" value="Genomic_DNA"/>
</dbReference>
<comment type="cofactor">
    <cofactor evidence="1">
        <name>pyridoxal 5'-phosphate</name>
        <dbReference type="ChEBI" id="CHEBI:597326"/>
    </cofactor>
</comment>
<dbReference type="Gene3D" id="3.40.640.10">
    <property type="entry name" value="Type I PLP-dependent aspartate aminotransferase-like (Major domain)"/>
    <property type="match status" value="1"/>
</dbReference>
<dbReference type="GO" id="GO:0047804">
    <property type="term" value="F:cysteine-S-conjugate beta-lyase activity"/>
    <property type="evidence" value="ECO:0007669"/>
    <property type="project" value="UniProtKB-EC"/>
</dbReference>
<evidence type="ECO:0000259" key="6">
    <source>
        <dbReference type="Pfam" id="PF00155"/>
    </source>
</evidence>
<dbReference type="GO" id="GO:0008483">
    <property type="term" value="F:transaminase activity"/>
    <property type="evidence" value="ECO:0007669"/>
    <property type="project" value="UniProtKB-KW"/>
</dbReference>
<keyword evidence="4" id="KW-0456">Lyase</keyword>
<keyword evidence="3" id="KW-0663">Pyridoxal phosphate</keyword>
<comment type="caution">
    <text evidence="7">The sequence shown here is derived from an EMBL/GenBank/DDBJ whole genome shotgun (WGS) entry which is preliminary data.</text>
</comment>
<dbReference type="Gene3D" id="3.90.1150.10">
    <property type="entry name" value="Aspartate Aminotransferase, domain 1"/>
    <property type="match status" value="1"/>
</dbReference>
<dbReference type="InterPro" id="IPR015424">
    <property type="entry name" value="PyrdxlP-dep_Trfase"/>
</dbReference>
<name>A0A437PWM8_9BACT</name>
<gene>
    <name evidence="7" type="ORF">EOJ36_01260</name>
</gene>
<dbReference type="InterPro" id="IPR015422">
    <property type="entry name" value="PyrdxlP-dep_Trfase_small"/>
</dbReference>
<dbReference type="SUPFAM" id="SSF53383">
    <property type="entry name" value="PLP-dependent transferases"/>
    <property type="match status" value="1"/>
</dbReference>
<dbReference type="CDD" id="cd00609">
    <property type="entry name" value="AAT_like"/>
    <property type="match status" value="1"/>
</dbReference>
<evidence type="ECO:0000256" key="2">
    <source>
        <dbReference type="ARBA" id="ARBA00012224"/>
    </source>
</evidence>
<comment type="similarity">
    <text evidence="5">Belongs to the class-II pyridoxal-phosphate-dependent aminotransferase family. MalY/PatB cystathionine beta-lyase subfamily.</text>
</comment>
<dbReference type="AlphaFoldDB" id="A0A437PWM8"/>
<evidence type="ECO:0000256" key="1">
    <source>
        <dbReference type="ARBA" id="ARBA00001933"/>
    </source>
</evidence>
<dbReference type="InterPro" id="IPR051798">
    <property type="entry name" value="Class-II_PLP-Dep_Aminotrans"/>
</dbReference>
<keyword evidence="7" id="KW-0808">Transferase</keyword>
<keyword evidence="8" id="KW-1185">Reference proteome</keyword>
<dbReference type="InterPro" id="IPR004839">
    <property type="entry name" value="Aminotransferase_I/II_large"/>
</dbReference>
<dbReference type="Pfam" id="PF00155">
    <property type="entry name" value="Aminotran_1_2"/>
    <property type="match status" value="1"/>
</dbReference>
<protein>
    <recommendedName>
        <fullName evidence="2">cysteine-S-conjugate beta-lyase</fullName>
        <ecNumber evidence="2">4.4.1.13</ecNumber>
    </recommendedName>
</protein>
<dbReference type="Proteomes" id="UP000282832">
    <property type="component" value="Unassembled WGS sequence"/>
</dbReference>
<evidence type="ECO:0000313" key="8">
    <source>
        <dbReference type="Proteomes" id="UP000282832"/>
    </source>
</evidence>
<organism evidence="7 8">
    <name type="scientific">Sandaracinomonas limnophila</name>
    <dbReference type="NCBI Taxonomy" id="1862386"/>
    <lineage>
        <taxon>Bacteria</taxon>
        <taxon>Pseudomonadati</taxon>
        <taxon>Bacteroidota</taxon>
        <taxon>Cytophagia</taxon>
        <taxon>Cytophagales</taxon>
        <taxon>Flectobacillaceae</taxon>
        <taxon>Sandaracinomonas</taxon>
    </lineage>
</organism>
<sequence>MKKYNFDEVIDRKGTSSYKWDNATYPVGKEMLPMPVADMDFKIADEIIEALNKVTEHGVFGYSLPDEELKSLMQDKLKKDYHWDTELEWQVWIPGIVPGITAACAAFASAERGILTSIPVYHPFHLVAGWLNKPLKTFGMLEVEGRWTYDFEEMEQRLQEGADVFLFCNPHNPGGTVFNQTEIDRIVALCKKYNCKIISDEIHADIRLFPQSDHICIGNNFGNSPNDSISFFATTKAFNTAGLGISVAIIPDPQVRNEFLKHTFGFLPMLSRHAIEMKKACLKFGSTWLSQMLDYVQINHQMLNEFVAESKGLKMVSLEGTYLAWVEFDPSLGDFQQKLFEAGLHVLRGEQFLGKNAVRLNLATTKSNVQKAIQIMQNVLNETN</sequence>